<dbReference type="EMBL" id="BARS01014824">
    <property type="protein sequence ID" value="GAF97208.1"/>
    <property type="molecule type" value="Genomic_DNA"/>
</dbReference>
<proteinExistence type="predicted"/>
<gene>
    <name evidence="2" type="ORF">S01H1_24643</name>
</gene>
<protein>
    <recommendedName>
        <fullName evidence="1">Helicase/UvrB N-terminal domain-containing protein</fullName>
    </recommendedName>
</protein>
<feature type="domain" description="Helicase/UvrB N-terminal" evidence="1">
    <location>
        <begin position="129"/>
        <end position="164"/>
    </location>
</feature>
<name>X0TUF0_9ZZZZ</name>
<sequence>MDLRIFYRTVKGGERDSTVSPPPFHLKCYLFEKPNGVNSLIIGSSNLTRGGLSGNYEWNYFSNSEINAPLASERSAFQEAMIEFKTYWERYSVQFSGEFISIYKPRWEKARKQRRKLSETLLKLSETDVRPRPAQKEALEKLESSRKRGIKKTAVVAATGLGKT</sequence>
<dbReference type="InterPro" id="IPR006935">
    <property type="entry name" value="Helicase/UvrB_N"/>
</dbReference>
<dbReference type="GO" id="GO:0003677">
    <property type="term" value="F:DNA binding"/>
    <property type="evidence" value="ECO:0007669"/>
    <property type="project" value="InterPro"/>
</dbReference>
<evidence type="ECO:0000259" key="1">
    <source>
        <dbReference type="Pfam" id="PF04851"/>
    </source>
</evidence>
<dbReference type="AlphaFoldDB" id="X0TUF0"/>
<dbReference type="GO" id="GO:0005524">
    <property type="term" value="F:ATP binding"/>
    <property type="evidence" value="ECO:0007669"/>
    <property type="project" value="InterPro"/>
</dbReference>
<dbReference type="Gene3D" id="3.40.50.300">
    <property type="entry name" value="P-loop containing nucleotide triphosphate hydrolases"/>
    <property type="match status" value="1"/>
</dbReference>
<dbReference type="Pfam" id="PF04851">
    <property type="entry name" value="ResIII"/>
    <property type="match status" value="1"/>
</dbReference>
<evidence type="ECO:0000313" key="2">
    <source>
        <dbReference type="EMBL" id="GAF97208.1"/>
    </source>
</evidence>
<accession>X0TUF0</accession>
<feature type="non-terminal residue" evidence="2">
    <location>
        <position position="164"/>
    </location>
</feature>
<dbReference type="GO" id="GO:0016787">
    <property type="term" value="F:hydrolase activity"/>
    <property type="evidence" value="ECO:0007669"/>
    <property type="project" value="InterPro"/>
</dbReference>
<comment type="caution">
    <text evidence="2">The sequence shown here is derived from an EMBL/GenBank/DDBJ whole genome shotgun (WGS) entry which is preliminary data.</text>
</comment>
<dbReference type="Gene3D" id="3.30.870.10">
    <property type="entry name" value="Endonuclease Chain A"/>
    <property type="match status" value="1"/>
</dbReference>
<reference evidence="2" key="1">
    <citation type="journal article" date="2014" name="Front. Microbiol.">
        <title>High frequency of phylogenetically diverse reductive dehalogenase-homologous genes in deep subseafloor sedimentary metagenomes.</title>
        <authorList>
            <person name="Kawai M."/>
            <person name="Futagami T."/>
            <person name="Toyoda A."/>
            <person name="Takaki Y."/>
            <person name="Nishi S."/>
            <person name="Hori S."/>
            <person name="Arai W."/>
            <person name="Tsubouchi T."/>
            <person name="Morono Y."/>
            <person name="Uchiyama I."/>
            <person name="Ito T."/>
            <person name="Fujiyama A."/>
            <person name="Inagaki F."/>
            <person name="Takami H."/>
        </authorList>
    </citation>
    <scope>NUCLEOTIDE SEQUENCE</scope>
    <source>
        <strain evidence="2">Expedition CK06-06</strain>
    </source>
</reference>
<organism evidence="2">
    <name type="scientific">marine sediment metagenome</name>
    <dbReference type="NCBI Taxonomy" id="412755"/>
    <lineage>
        <taxon>unclassified sequences</taxon>
        <taxon>metagenomes</taxon>
        <taxon>ecological metagenomes</taxon>
    </lineage>
</organism>
<dbReference type="SUPFAM" id="SSF52540">
    <property type="entry name" value="P-loop containing nucleoside triphosphate hydrolases"/>
    <property type="match status" value="1"/>
</dbReference>
<dbReference type="InterPro" id="IPR027417">
    <property type="entry name" value="P-loop_NTPase"/>
</dbReference>